<dbReference type="CDD" id="cd18791">
    <property type="entry name" value="SF2_C_RHA"/>
    <property type="match status" value="1"/>
</dbReference>
<accession>A0ABQ8EV83</accession>
<feature type="region of interest" description="Disordered" evidence="4">
    <location>
        <begin position="501"/>
        <end position="521"/>
    </location>
</feature>
<dbReference type="InterPro" id="IPR007502">
    <property type="entry name" value="Helicase-assoc_dom"/>
</dbReference>
<feature type="domain" description="Helicase C-terminal" evidence="6">
    <location>
        <begin position="854"/>
        <end position="1034"/>
    </location>
</feature>
<evidence type="ECO:0000313" key="8">
    <source>
        <dbReference type="Proteomes" id="UP001648503"/>
    </source>
</evidence>
<dbReference type="PANTHER" id="PTHR18934:SF145">
    <property type="entry name" value="ATP-DEPENDENT RNA HELICASE DHX57-RELATED"/>
    <property type="match status" value="1"/>
</dbReference>
<dbReference type="Pfam" id="PF00270">
    <property type="entry name" value="DEAD"/>
    <property type="match status" value="1"/>
</dbReference>
<dbReference type="InterPro" id="IPR027417">
    <property type="entry name" value="P-loop_NTPase"/>
</dbReference>
<dbReference type="InterPro" id="IPR056890">
    <property type="entry name" value="UBA_DHX29-like"/>
</dbReference>
<comment type="caution">
    <text evidence="7">The sequence shown here is derived from an EMBL/GenBank/DDBJ whole genome shotgun (WGS) entry which is preliminary data.</text>
</comment>
<reference evidence="7 8" key="1">
    <citation type="submission" date="2021-02" db="EMBL/GenBank/DDBJ databases">
        <title>Variation within the Batrachochytrium salamandrivorans European outbreak.</title>
        <authorList>
            <person name="Kelly M."/>
            <person name="Pasmans F."/>
            <person name="Shea T.P."/>
            <person name="Munoz J.F."/>
            <person name="Carranza S."/>
            <person name="Cuomo C.A."/>
            <person name="Martel A."/>
        </authorList>
    </citation>
    <scope>NUCLEOTIDE SEQUENCE [LARGE SCALE GENOMIC DNA]</scope>
    <source>
        <strain evidence="7 8">AMFP18/2</strain>
    </source>
</reference>
<dbReference type="InterPro" id="IPR002464">
    <property type="entry name" value="DNA/RNA_helicase_DEAH_CS"/>
</dbReference>
<dbReference type="SUPFAM" id="SSF52540">
    <property type="entry name" value="P-loop containing nucleoside triphosphate hydrolases"/>
    <property type="match status" value="1"/>
</dbReference>
<name>A0ABQ8EV83_9FUNG</name>
<evidence type="ECO:0000256" key="1">
    <source>
        <dbReference type="ARBA" id="ARBA00022741"/>
    </source>
</evidence>
<keyword evidence="2" id="KW-0378">Hydrolase</keyword>
<dbReference type="InterPro" id="IPR014001">
    <property type="entry name" value="Helicase_ATP-bd"/>
</dbReference>
<keyword evidence="8" id="KW-1185">Reference proteome</keyword>
<dbReference type="PROSITE" id="PS51192">
    <property type="entry name" value="HELICASE_ATP_BIND_1"/>
    <property type="match status" value="1"/>
</dbReference>
<evidence type="ECO:0000256" key="2">
    <source>
        <dbReference type="ARBA" id="ARBA00022801"/>
    </source>
</evidence>
<dbReference type="PANTHER" id="PTHR18934">
    <property type="entry name" value="ATP-DEPENDENT RNA HELICASE"/>
    <property type="match status" value="1"/>
</dbReference>
<dbReference type="PROSITE" id="PS51194">
    <property type="entry name" value="HELICASE_CTER"/>
    <property type="match status" value="1"/>
</dbReference>
<dbReference type="InterPro" id="IPR001650">
    <property type="entry name" value="Helicase_C-like"/>
</dbReference>
<protein>
    <submittedName>
        <fullName evidence="7">Uncharacterized protein</fullName>
    </submittedName>
</protein>
<dbReference type="SMART" id="SM00487">
    <property type="entry name" value="DEXDc"/>
    <property type="match status" value="1"/>
</dbReference>
<sequence>MSGGRTASSKKKAKQRQESSVRRGFATTSIPKAKILDPEPVLECEPELPEITNDAPTIPGVAVNNLTTPGCVDDSADVSAVAHSQNRATLLKESRRAELFADTSFTKTESVRRALLADISIPCISISGPQERKLFQYLSIVATQQFNMFDGHSLEKKLTASDLELNQTYLLLEKIGFQPDDVEAALSAASDYNIDSLLQWMCLHIPFKRLPSSFVDKSELELNKGQPITDSTLEIKALEDPSLVDSLIESQQAHVAESIETPIDFNQDHSQDVFEKSDSSRIDFYFSKMQEVNDDRTDTLSNSDFVLIDSTSITDNFQESSNISSCDGSDSEGAIGALFDLNISTSAPPDSQPCTSTTVKIMELSSPGWTGQMPTALLQQWISKNSKGTEMVFSQLKCHIGFRCSLRLKNNRGGCSITDQVFEMDESEVVENKADSRHYIATKALFHYVGGQQTNQVRNLPLKYADLWRAWEFEKVTAAEDRLLESGYRRVNFIQSISQTDVHTQTKESEPDVDAEPSLQSATSTALDSVLLEKESRHLLNSLASRKNSTSFQKFLKTRSALPVYSYKSVIVNAISKNQVVVLSGDTGSGKSTQVPQFILKESILAGSGALTNIICTQPRRISAVSLAHRVSDEIVDSGPPGSASSWVGYQVRLENKTTKTTRLTFCTTGVLLRRMESDTMLAGISHVIVDEVHERTLDSDFLLFLLKRLLYFRPDLRVVLMSATADADFFSAYFERGSGIDLVPSIIVPGKTFPVDIHFLEDAIQKSAQGRAPKFQDNTSIRAWRTSYSMTAVWEQTIRPMDDDLYLEAQEEEAVSEGDVSNDSLLDDLTNQYDKTTLRTVSLMDPRKVNYELIEHLIYYIIGEESEQGVNTFGSILVFLPGFAEIRRVNELLESRSKERAGPKLWVISLHSTLTAQEQSLVFEPAPQGSRKIVLSTNVAETGITIPDVVYVIDSGRAREVCYDERRKMRRLADVLISKANCKQRAGRAGRVRPGQCFHLIPRATFDSLPASRPPEMLRLELEEICLRARAILGPYACSGSLSTLFSSMPEPPPETRVQRSLDLLNMVKALDNNENLTRLGRLLANLPLDVRLGKMLLFALFFNCLEPVLTICAVLSLGKSPFLSPIGQKGQASEVHDAFRRANSDLLSYAYVFDRWLSIVQKSKRSVDAKQFCDTFFLSSQNLEYIRSTREQLRRSLISLGFSSAVTQELETMARNGDSANLRESVRSYATPLLSKNQTGSITDTERLVQAIFSAALYPNILVLDAPANMHEKKQLQLLHIPGKTNNVSIHRASMIPRNALVGPGWYTYHAIKVEAARSGTTTSQKATVLDINETLGIAVVLFCGKMANLQPRIGALNIDKGHVIIKCPPRTCTGLMALRKMLDESFDSFLKEPSQGITERALQAISCFKVMIEQ</sequence>
<dbReference type="Gene3D" id="3.40.50.300">
    <property type="entry name" value="P-loop containing nucleotide triphosphate hydrolases"/>
    <property type="match status" value="2"/>
</dbReference>
<dbReference type="Pfam" id="PF24899">
    <property type="entry name" value="UBA_DHX29"/>
    <property type="match status" value="1"/>
</dbReference>
<dbReference type="EMBL" id="JAFCIX010000572">
    <property type="protein sequence ID" value="KAH6586670.1"/>
    <property type="molecule type" value="Genomic_DNA"/>
</dbReference>
<organism evidence="7 8">
    <name type="scientific">Batrachochytrium salamandrivorans</name>
    <dbReference type="NCBI Taxonomy" id="1357716"/>
    <lineage>
        <taxon>Eukaryota</taxon>
        <taxon>Fungi</taxon>
        <taxon>Fungi incertae sedis</taxon>
        <taxon>Chytridiomycota</taxon>
        <taxon>Chytridiomycota incertae sedis</taxon>
        <taxon>Chytridiomycetes</taxon>
        <taxon>Rhizophydiales</taxon>
        <taxon>Rhizophydiales incertae sedis</taxon>
        <taxon>Batrachochytrium</taxon>
    </lineage>
</organism>
<proteinExistence type="predicted"/>
<keyword evidence="1" id="KW-0547">Nucleotide-binding</keyword>
<dbReference type="SMART" id="SM00847">
    <property type="entry name" value="HA2"/>
    <property type="match status" value="1"/>
</dbReference>
<dbReference type="SMART" id="SM00490">
    <property type="entry name" value="HELICc"/>
    <property type="match status" value="1"/>
</dbReference>
<evidence type="ECO:0000259" key="6">
    <source>
        <dbReference type="PROSITE" id="PS51194"/>
    </source>
</evidence>
<feature type="domain" description="Helicase ATP-binding" evidence="5">
    <location>
        <begin position="572"/>
        <end position="744"/>
    </location>
</feature>
<dbReference type="Gene3D" id="1.20.120.1080">
    <property type="match status" value="1"/>
</dbReference>
<dbReference type="Proteomes" id="UP001648503">
    <property type="component" value="Unassembled WGS sequence"/>
</dbReference>
<dbReference type="InterPro" id="IPR011545">
    <property type="entry name" value="DEAD/DEAH_box_helicase_dom"/>
</dbReference>
<dbReference type="Pfam" id="PF00271">
    <property type="entry name" value="Helicase_C"/>
    <property type="match status" value="1"/>
</dbReference>
<keyword evidence="3" id="KW-0067">ATP-binding</keyword>
<dbReference type="CDD" id="cd17917">
    <property type="entry name" value="DEXHc_RHA-like"/>
    <property type="match status" value="1"/>
</dbReference>
<feature type="region of interest" description="Disordered" evidence="4">
    <location>
        <begin position="1"/>
        <end position="29"/>
    </location>
</feature>
<gene>
    <name evidence="7" type="ORF">BASA50_000382</name>
</gene>
<evidence type="ECO:0000259" key="5">
    <source>
        <dbReference type="PROSITE" id="PS51192"/>
    </source>
</evidence>
<evidence type="ECO:0000256" key="3">
    <source>
        <dbReference type="ARBA" id="ARBA00022840"/>
    </source>
</evidence>
<evidence type="ECO:0000256" key="4">
    <source>
        <dbReference type="SAM" id="MobiDB-lite"/>
    </source>
</evidence>
<dbReference type="Pfam" id="PF21010">
    <property type="entry name" value="HA2_C"/>
    <property type="match status" value="1"/>
</dbReference>
<evidence type="ECO:0000313" key="7">
    <source>
        <dbReference type="EMBL" id="KAH6586670.1"/>
    </source>
</evidence>
<dbReference type="PROSITE" id="PS00690">
    <property type="entry name" value="DEAH_ATP_HELICASE"/>
    <property type="match status" value="1"/>
</dbReference>